<evidence type="ECO:0000313" key="1">
    <source>
        <dbReference type="EMBL" id="NHZ87640.1"/>
    </source>
</evidence>
<gene>
    <name evidence="1" type="ORF">F2P45_01115</name>
</gene>
<name>A0ABX0NLF6_9BURK</name>
<proteinExistence type="predicted"/>
<evidence type="ECO:0000313" key="2">
    <source>
        <dbReference type="Proteomes" id="UP000609726"/>
    </source>
</evidence>
<keyword evidence="2" id="KW-1185">Reference proteome</keyword>
<comment type="caution">
    <text evidence="1">The sequence shown here is derived from an EMBL/GenBank/DDBJ whole genome shotgun (WGS) entry which is preliminary data.</text>
</comment>
<reference evidence="1 2" key="1">
    <citation type="submission" date="2019-10" db="EMBL/GenBank/DDBJ databases">
        <title>Taxonomy of Antarctic Massilia spp.: description of Massilia rubra sp. nov., Massilia aquatica sp. nov., Massilia mucilaginosa sp. nov., Massilia frigida sp. nov. isolated from streams, lakes and regoliths.</title>
        <authorList>
            <person name="Holochova P."/>
            <person name="Sedlacek I."/>
            <person name="Kralova S."/>
            <person name="Maslanova I."/>
            <person name="Busse H.-J."/>
            <person name="Stankova E."/>
            <person name="Vrbovska V."/>
            <person name="Kovarovic V."/>
            <person name="Bartak M."/>
            <person name="Svec P."/>
            <person name="Pantucek R."/>
        </authorList>
    </citation>
    <scope>NUCLEOTIDE SEQUENCE [LARGE SCALE GENOMIC DNA]</scope>
    <source>
        <strain evidence="1 2">CCM 8733</strain>
    </source>
</reference>
<dbReference type="Proteomes" id="UP000609726">
    <property type="component" value="Unassembled WGS sequence"/>
</dbReference>
<dbReference type="RefSeq" id="WP_166869936.1">
    <property type="nucleotide sequence ID" value="NZ_WHJH01000001.1"/>
</dbReference>
<protein>
    <submittedName>
        <fullName evidence="1">Uncharacterized protein</fullName>
    </submittedName>
</protein>
<sequence length="113" mass="13052">MVLVDQALFSPYKKHFLYVYGEGCNMDYIPLSDNASRQYIDSVTVFEETARAAAHAQQYRGGMYRKMEGSYEYLVKTQADHRQTRLGRRSPTRKLASEDRACFEARCGKTPPR</sequence>
<organism evidence="1 2">
    <name type="scientific">Massilia mucilaginosa</name>
    <dbReference type="NCBI Taxonomy" id="2609282"/>
    <lineage>
        <taxon>Bacteria</taxon>
        <taxon>Pseudomonadati</taxon>
        <taxon>Pseudomonadota</taxon>
        <taxon>Betaproteobacteria</taxon>
        <taxon>Burkholderiales</taxon>
        <taxon>Oxalobacteraceae</taxon>
        <taxon>Telluria group</taxon>
        <taxon>Massilia</taxon>
    </lineage>
</organism>
<accession>A0ABX0NLF6</accession>
<dbReference type="EMBL" id="WHJH01000001">
    <property type="protein sequence ID" value="NHZ87640.1"/>
    <property type="molecule type" value="Genomic_DNA"/>
</dbReference>